<reference evidence="1 2" key="1">
    <citation type="submission" date="2021-02" db="EMBL/GenBank/DDBJ databases">
        <title>De Novo genome assembly of isolated myxobacteria.</title>
        <authorList>
            <person name="Stevens D.C."/>
        </authorList>
    </citation>
    <scope>NUCLEOTIDE SEQUENCE [LARGE SCALE GENOMIC DNA]</scope>
    <source>
        <strain evidence="2">SCPEA02</strain>
    </source>
</reference>
<dbReference type="EMBL" id="CP071090">
    <property type="protein sequence ID" value="QSQ19333.1"/>
    <property type="molecule type" value="Genomic_DNA"/>
</dbReference>
<organism evidence="1 2">
    <name type="scientific">Pyxidicoccus parkwayensis</name>
    <dbReference type="NCBI Taxonomy" id="2813578"/>
    <lineage>
        <taxon>Bacteria</taxon>
        <taxon>Pseudomonadati</taxon>
        <taxon>Myxococcota</taxon>
        <taxon>Myxococcia</taxon>
        <taxon>Myxococcales</taxon>
        <taxon>Cystobacterineae</taxon>
        <taxon>Myxococcaceae</taxon>
        <taxon>Pyxidicoccus</taxon>
    </lineage>
</organism>
<dbReference type="Proteomes" id="UP000662747">
    <property type="component" value="Chromosome"/>
</dbReference>
<keyword evidence="2" id="KW-1185">Reference proteome</keyword>
<name>A0ABX7NLR8_9BACT</name>
<dbReference type="RefSeq" id="WP_206720920.1">
    <property type="nucleotide sequence ID" value="NZ_CP071090.1"/>
</dbReference>
<accession>A0ABX7NLR8</accession>
<evidence type="ECO:0000313" key="2">
    <source>
        <dbReference type="Proteomes" id="UP000662747"/>
    </source>
</evidence>
<sequence>MKIADEVARFGQLVDGANAETQKAIEAGDFVTARESKKKLLDSMQKLSRAYDRAIEAQIYFAQFTAHLKALPKAEMEKMVPHMTDCLFALKELDEAKSTPSEEGATADTATK</sequence>
<evidence type="ECO:0000313" key="1">
    <source>
        <dbReference type="EMBL" id="QSQ19333.1"/>
    </source>
</evidence>
<proteinExistence type="predicted"/>
<protein>
    <submittedName>
        <fullName evidence="1">Uncharacterized protein</fullName>
    </submittedName>
</protein>
<gene>
    <name evidence="1" type="ORF">JY651_28805</name>
</gene>